<proteinExistence type="predicted"/>
<dbReference type="EMBL" id="KN848674">
    <property type="protein sequence ID" value="KIR79708.1"/>
    <property type="molecule type" value="Genomic_DNA"/>
</dbReference>
<feature type="chain" id="PRO_5046503320" evidence="1">
    <location>
        <begin position="23"/>
        <end position="140"/>
    </location>
</feature>
<gene>
    <name evidence="2" type="ORF">I306_03253</name>
</gene>
<keyword evidence="3" id="KW-1185">Reference proteome</keyword>
<name>A0ABR5BVQ0_9TREE</name>
<feature type="signal peptide" evidence="1">
    <location>
        <begin position="1"/>
        <end position="22"/>
    </location>
</feature>
<sequence length="140" mass="14538">MRNLPLILLSFIFPMQGSTSWAIVTSAAEITSSAAAAVTSASEIIHDCPDESSAVVTSAEPYVTSIPQGSPTTLELHDCPDESESVFHSGSLMVSVTVTSAAEAATSNTASDGTECPDESGSHQSVLLKARQSQLLLQLL</sequence>
<organism evidence="2 3">
    <name type="scientific">Cryptococcus gattii EJB2</name>
    <dbReference type="NCBI Taxonomy" id="1296103"/>
    <lineage>
        <taxon>Eukaryota</taxon>
        <taxon>Fungi</taxon>
        <taxon>Dikarya</taxon>
        <taxon>Basidiomycota</taxon>
        <taxon>Agaricomycotina</taxon>
        <taxon>Tremellomycetes</taxon>
        <taxon>Tremellales</taxon>
        <taxon>Cryptococcaceae</taxon>
        <taxon>Cryptococcus</taxon>
        <taxon>Cryptococcus gattii species complex</taxon>
    </lineage>
</organism>
<dbReference type="Proteomes" id="UP000054272">
    <property type="component" value="Unassembled WGS sequence"/>
</dbReference>
<reference evidence="2 3" key="1">
    <citation type="submission" date="2015-01" db="EMBL/GenBank/DDBJ databases">
        <title>The Genome Sequence of Cryptococcus gattii EJB2.</title>
        <authorList>
            <consortium name="The Broad Institute Genomics Platform"/>
            <person name="Cuomo C."/>
            <person name="Litvintseva A."/>
            <person name="Chen Y."/>
            <person name="Heitman J."/>
            <person name="Sun S."/>
            <person name="Springer D."/>
            <person name="Dromer F."/>
            <person name="Young S."/>
            <person name="Zeng Q."/>
            <person name="Gargeya S."/>
            <person name="Abouelleil A."/>
            <person name="Alvarado L."/>
            <person name="Chapman S.B."/>
            <person name="Gainer-Dewar J."/>
            <person name="Goldberg J."/>
            <person name="Griggs A."/>
            <person name="Gujja S."/>
            <person name="Hansen M."/>
            <person name="Howarth C."/>
            <person name="Imamovic A."/>
            <person name="Larimer J."/>
            <person name="Murphy C."/>
            <person name="Naylor J."/>
            <person name="Pearson M."/>
            <person name="Priest M."/>
            <person name="Roberts A."/>
            <person name="Saif S."/>
            <person name="Shea T."/>
            <person name="Sykes S."/>
            <person name="Wortman J."/>
            <person name="Nusbaum C."/>
            <person name="Birren B."/>
        </authorList>
    </citation>
    <scope>NUCLEOTIDE SEQUENCE [LARGE SCALE GENOMIC DNA]</scope>
    <source>
        <strain evidence="2 3">EJB2</strain>
    </source>
</reference>
<evidence type="ECO:0000256" key="1">
    <source>
        <dbReference type="SAM" id="SignalP"/>
    </source>
</evidence>
<evidence type="ECO:0000313" key="3">
    <source>
        <dbReference type="Proteomes" id="UP000054272"/>
    </source>
</evidence>
<keyword evidence="1" id="KW-0732">Signal</keyword>
<evidence type="ECO:0000313" key="2">
    <source>
        <dbReference type="EMBL" id="KIR79708.1"/>
    </source>
</evidence>
<protein>
    <submittedName>
        <fullName evidence="2">Uncharacterized protein</fullName>
    </submittedName>
</protein>
<accession>A0ABR5BVQ0</accession>